<gene>
    <name evidence="1" type="ORF">ACE1B6_13700</name>
</gene>
<reference evidence="1 2" key="1">
    <citation type="submission" date="2024-09" db="EMBL/GenBank/DDBJ databases">
        <title>Floridaenema gen nov. (Aerosakkonemataceae, Aerosakkonematales ord. nov., Cyanobacteria) from benthic tropical and subtropical fresh waters, with the description of four new species.</title>
        <authorList>
            <person name="Moretto J.A."/>
            <person name="Berthold D.E."/>
            <person name="Lefler F.W."/>
            <person name="Huang I.-S."/>
            <person name="Laughinghouse H. IV."/>
        </authorList>
    </citation>
    <scope>NUCLEOTIDE SEQUENCE [LARGE SCALE GENOMIC DNA]</scope>
    <source>
        <strain evidence="1 2">BLCC-F154</strain>
    </source>
</reference>
<proteinExistence type="predicted"/>
<protein>
    <submittedName>
        <fullName evidence="1">ATP-binding protein</fullName>
    </submittedName>
</protein>
<sequence length="670" mass="76865">MASIDDIIKREVNPFDPTTFKQGHFWREKQVSAFKVESIHQEALLEVEETVDKITQDHCSRTVMLAGDSGSGKTYFLGRLKADLNAKAFFAYISPWPDSDGIWRHILRYTVDSLMYVPEGQKESQLMLWLKSLSAFTKRSLKQRIFDDNVWDLLRSDRQNFIRHFKQTYRETGIYNADSFFGVLHDLIDPELYALACEWLRGEDLSDESLQVLKVKRSIETEEAACEILSNFGRISTETQPIVLCFDQLEAIARLPDGTLDLQALFSVNSKIQNEKWNNFLIIISITTDIWRQNSNRIHQSDKAGIYKIILLKRISLEQAEALWGFRLHPIHIQANPRPNSPIFPLTKKDLEQKFPGGKTDPRNVLDLGRRLFQSYKEQIIDSNKKPSLETNLLAAFQLLWQDEFQKIQARIHKITLLSAPELIQMLAESVKALQVNAVKTKLLTGHFASYSLSYQAQNQKGKVGVIWTEDSNMRSFFSAMNACKKAIDNNICQKFYLIRAADLGGKQLAGNKIYNSIFINSPNLHIKPNLSAIHYMATYHSLLNSALANELVIAGKTINRENLEALIQESNVLDECQVLQDLGIAKKRQLTYEKPDDLKEVKEFLLNLIKTQGLMGKDVLIQNTLSQFPQINYQRVDHLIQQLIWERKVKVVNPSDQPQNHLVCFVPKA</sequence>
<dbReference type="InterPro" id="IPR027417">
    <property type="entry name" value="P-loop_NTPase"/>
</dbReference>
<evidence type="ECO:0000313" key="1">
    <source>
        <dbReference type="EMBL" id="MFB2936301.1"/>
    </source>
</evidence>
<dbReference type="Proteomes" id="UP001576776">
    <property type="component" value="Unassembled WGS sequence"/>
</dbReference>
<keyword evidence="1" id="KW-0067">ATP-binding</keyword>
<evidence type="ECO:0000313" key="2">
    <source>
        <dbReference type="Proteomes" id="UP001576776"/>
    </source>
</evidence>
<dbReference type="GO" id="GO:0005524">
    <property type="term" value="F:ATP binding"/>
    <property type="evidence" value="ECO:0007669"/>
    <property type="project" value="UniProtKB-KW"/>
</dbReference>
<dbReference type="SUPFAM" id="SSF52540">
    <property type="entry name" value="P-loop containing nucleoside triphosphate hydrolases"/>
    <property type="match status" value="1"/>
</dbReference>
<name>A0ABV4YCT2_9CYAN</name>
<dbReference type="Gene3D" id="3.40.50.300">
    <property type="entry name" value="P-loop containing nucleotide triphosphate hydrolases"/>
    <property type="match status" value="1"/>
</dbReference>
<keyword evidence="2" id="KW-1185">Reference proteome</keyword>
<organism evidence="1 2">
    <name type="scientific">Floridaenema fluviatile BLCC-F154</name>
    <dbReference type="NCBI Taxonomy" id="3153640"/>
    <lineage>
        <taxon>Bacteria</taxon>
        <taxon>Bacillati</taxon>
        <taxon>Cyanobacteriota</taxon>
        <taxon>Cyanophyceae</taxon>
        <taxon>Oscillatoriophycideae</taxon>
        <taxon>Aerosakkonematales</taxon>
        <taxon>Aerosakkonemataceae</taxon>
        <taxon>Floridanema</taxon>
        <taxon>Floridanema fluviatile</taxon>
    </lineage>
</organism>
<keyword evidence="1" id="KW-0547">Nucleotide-binding</keyword>
<dbReference type="EMBL" id="JBHFNS010000057">
    <property type="protein sequence ID" value="MFB2936301.1"/>
    <property type="molecule type" value="Genomic_DNA"/>
</dbReference>
<accession>A0ABV4YCT2</accession>
<comment type="caution">
    <text evidence="1">The sequence shown here is derived from an EMBL/GenBank/DDBJ whole genome shotgun (WGS) entry which is preliminary data.</text>
</comment>
<dbReference type="RefSeq" id="WP_413257800.1">
    <property type="nucleotide sequence ID" value="NZ_JBHFNS010000057.1"/>
</dbReference>